<evidence type="ECO:0008006" key="3">
    <source>
        <dbReference type="Google" id="ProtNLM"/>
    </source>
</evidence>
<reference evidence="1" key="1">
    <citation type="submission" date="2023-10" db="EMBL/GenBank/DDBJ databases">
        <title>Genome assembly of Pristionchus species.</title>
        <authorList>
            <person name="Yoshida K."/>
            <person name="Sommer R.J."/>
        </authorList>
    </citation>
    <scope>NUCLEOTIDE SEQUENCE</scope>
    <source>
        <strain evidence="1">RS0144</strain>
    </source>
</reference>
<feature type="non-terminal residue" evidence="1">
    <location>
        <position position="1"/>
    </location>
</feature>
<dbReference type="Proteomes" id="UP001432027">
    <property type="component" value="Unassembled WGS sequence"/>
</dbReference>
<proteinExistence type="predicted"/>
<evidence type="ECO:0000313" key="2">
    <source>
        <dbReference type="Proteomes" id="UP001432027"/>
    </source>
</evidence>
<sequence length="91" mass="10804">IVDSNVEILLRMADRFKIIMLFDRAEKWLLRGTDLPMHLKLLLADQYKLEVLKRNCLREITHSVEVVALMNSTSYQHYSREIMDMIVKKLV</sequence>
<organism evidence="1 2">
    <name type="scientific">Pristionchus entomophagus</name>
    <dbReference type="NCBI Taxonomy" id="358040"/>
    <lineage>
        <taxon>Eukaryota</taxon>
        <taxon>Metazoa</taxon>
        <taxon>Ecdysozoa</taxon>
        <taxon>Nematoda</taxon>
        <taxon>Chromadorea</taxon>
        <taxon>Rhabditida</taxon>
        <taxon>Rhabditina</taxon>
        <taxon>Diplogasteromorpha</taxon>
        <taxon>Diplogasteroidea</taxon>
        <taxon>Neodiplogasteridae</taxon>
        <taxon>Pristionchus</taxon>
    </lineage>
</organism>
<dbReference type="PANTHER" id="PTHR22744">
    <property type="entry name" value="HELIX LOOP HELIX PROTEIN 21-RELATED"/>
    <property type="match status" value="1"/>
</dbReference>
<evidence type="ECO:0000313" key="1">
    <source>
        <dbReference type="EMBL" id="GMT01421.1"/>
    </source>
</evidence>
<feature type="non-terminal residue" evidence="1">
    <location>
        <position position="91"/>
    </location>
</feature>
<protein>
    <recommendedName>
        <fullName evidence="3">BTB And C-terminal Kelch domain containing protein</fullName>
    </recommendedName>
</protein>
<accession>A0AAV5U3H9</accession>
<dbReference type="AlphaFoldDB" id="A0AAV5U3H9"/>
<comment type="caution">
    <text evidence="1">The sequence shown here is derived from an EMBL/GenBank/DDBJ whole genome shotgun (WGS) entry which is preliminary data.</text>
</comment>
<dbReference type="EMBL" id="BTSX01000005">
    <property type="protein sequence ID" value="GMT01421.1"/>
    <property type="molecule type" value="Genomic_DNA"/>
</dbReference>
<gene>
    <name evidence="1" type="ORF">PENTCL1PPCAC_23595</name>
</gene>
<keyword evidence="2" id="KW-1185">Reference proteome</keyword>
<name>A0AAV5U3H9_9BILA</name>
<dbReference type="PANTHER" id="PTHR22744:SF14">
    <property type="entry name" value="BTB DOMAIN-CONTAINING PROTEIN-RELATED"/>
    <property type="match status" value="1"/>
</dbReference>